<sequence length="148" mass="16575">MDKSNWQRSQPLPQFQCSQQAPSHLQFHLPSLSSPQQRVPIDQLGWSQPPMQQTSSQMTPQMPSRTVSPFSLPYARERPPNSKSSPSEQSYPYNRKRGRSNAPLACELCRCRKTRCSGEAGGCSNCDAANSICVYSYCKREQNKGCAS</sequence>
<feature type="compositionally biased region" description="Polar residues" evidence="5">
    <location>
        <begin position="1"/>
        <end position="23"/>
    </location>
</feature>
<dbReference type="Gene3D" id="4.10.240.10">
    <property type="entry name" value="Zn(2)-C6 fungal-type DNA-binding domain"/>
    <property type="match status" value="1"/>
</dbReference>
<keyword evidence="8" id="KW-1185">Reference proteome</keyword>
<comment type="caution">
    <text evidence="7">The sequence shown here is derived from an EMBL/GenBank/DDBJ whole genome shotgun (WGS) entry which is preliminary data.</text>
</comment>
<feature type="compositionally biased region" description="Polar residues" evidence="5">
    <location>
        <begin position="81"/>
        <end position="92"/>
    </location>
</feature>
<dbReference type="CDD" id="cd00067">
    <property type="entry name" value="GAL4"/>
    <property type="match status" value="1"/>
</dbReference>
<evidence type="ECO:0000313" key="8">
    <source>
        <dbReference type="Proteomes" id="UP001610446"/>
    </source>
</evidence>
<keyword evidence="2" id="KW-0238">DNA-binding</keyword>
<dbReference type="SUPFAM" id="SSF57701">
    <property type="entry name" value="Zn2/Cys6 DNA-binding domain"/>
    <property type="match status" value="1"/>
</dbReference>
<organism evidence="7 8">
    <name type="scientific">Aspergillus pseudoustus</name>
    <dbReference type="NCBI Taxonomy" id="1810923"/>
    <lineage>
        <taxon>Eukaryota</taxon>
        <taxon>Fungi</taxon>
        <taxon>Dikarya</taxon>
        <taxon>Ascomycota</taxon>
        <taxon>Pezizomycotina</taxon>
        <taxon>Eurotiomycetes</taxon>
        <taxon>Eurotiomycetidae</taxon>
        <taxon>Eurotiales</taxon>
        <taxon>Aspergillaceae</taxon>
        <taxon>Aspergillus</taxon>
        <taxon>Aspergillus subgen. Nidulantes</taxon>
    </lineage>
</organism>
<evidence type="ECO:0000256" key="3">
    <source>
        <dbReference type="ARBA" id="ARBA00023163"/>
    </source>
</evidence>
<dbReference type="Pfam" id="PF00172">
    <property type="entry name" value="Zn_clus"/>
    <property type="match status" value="1"/>
</dbReference>
<keyword evidence="1" id="KW-0805">Transcription regulation</keyword>
<protein>
    <recommendedName>
        <fullName evidence="6">Zn(2)-C6 fungal-type domain-containing protein</fullName>
    </recommendedName>
</protein>
<feature type="domain" description="Zn(2)-C6 fungal-type" evidence="6">
    <location>
        <begin position="105"/>
        <end position="135"/>
    </location>
</feature>
<evidence type="ECO:0000256" key="2">
    <source>
        <dbReference type="ARBA" id="ARBA00023125"/>
    </source>
</evidence>
<evidence type="ECO:0000259" key="6">
    <source>
        <dbReference type="PROSITE" id="PS50048"/>
    </source>
</evidence>
<proteinExistence type="predicted"/>
<dbReference type="InterPro" id="IPR001138">
    <property type="entry name" value="Zn2Cys6_DnaBD"/>
</dbReference>
<dbReference type="InterPro" id="IPR036864">
    <property type="entry name" value="Zn2-C6_fun-type_DNA-bd_sf"/>
</dbReference>
<accession>A0ABR4IKX1</accession>
<dbReference type="EMBL" id="JBFXLU010000365">
    <property type="protein sequence ID" value="KAL2828371.1"/>
    <property type="molecule type" value="Genomic_DNA"/>
</dbReference>
<evidence type="ECO:0000313" key="7">
    <source>
        <dbReference type="EMBL" id="KAL2828371.1"/>
    </source>
</evidence>
<gene>
    <name evidence="7" type="ORF">BJY01DRAFT_131771</name>
</gene>
<reference evidence="7 8" key="1">
    <citation type="submission" date="2024-07" db="EMBL/GenBank/DDBJ databases">
        <title>Section-level genome sequencing and comparative genomics of Aspergillus sections Usti and Cavernicolus.</title>
        <authorList>
            <consortium name="Lawrence Berkeley National Laboratory"/>
            <person name="Nybo J.L."/>
            <person name="Vesth T.C."/>
            <person name="Theobald S."/>
            <person name="Frisvad J.C."/>
            <person name="Larsen T.O."/>
            <person name="Kjaerboelling I."/>
            <person name="Rothschild-Mancinelli K."/>
            <person name="Lyhne E.K."/>
            <person name="Kogle M.E."/>
            <person name="Barry K."/>
            <person name="Clum A."/>
            <person name="Na H."/>
            <person name="Ledsgaard L."/>
            <person name="Lin J."/>
            <person name="Lipzen A."/>
            <person name="Kuo A."/>
            <person name="Riley R."/>
            <person name="Mondo S."/>
            <person name="Labutti K."/>
            <person name="Haridas S."/>
            <person name="Pangalinan J."/>
            <person name="Salamov A.A."/>
            <person name="Simmons B.A."/>
            <person name="Magnuson J.K."/>
            <person name="Chen J."/>
            <person name="Drula E."/>
            <person name="Henrissat B."/>
            <person name="Wiebenga A."/>
            <person name="Lubbers R.J."/>
            <person name="Gomes A.C."/>
            <person name="Makela M.R."/>
            <person name="Stajich J."/>
            <person name="Grigoriev I.V."/>
            <person name="Mortensen U.H."/>
            <person name="De Vries R.P."/>
            <person name="Baker S.E."/>
            <person name="Andersen M.R."/>
        </authorList>
    </citation>
    <scope>NUCLEOTIDE SEQUENCE [LARGE SCALE GENOMIC DNA]</scope>
    <source>
        <strain evidence="7 8">CBS 123904</strain>
    </source>
</reference>
<evidence type="ECO:0000256" key="1">
    <source>
        <dbReference type="ARBA" id="ARBA00023015"/>
    </source>
</evidence>
<feature type="compositionally biased region" description="Low complexity" evidence="5">
    <location>
        <begin position="47"/>
        <end position="64"/>
    </location>
</feature>
<dbReference type="PROSITE" id="PS00463">
    <property type="entry name" value="ZN2_CY6_FUNGAL_1"/>
    <property type="match status" value="1"/>
</dbReference>
<dbReference type="Proteomes" id="UP001610446">
    <property type="component" value="Unassembled WGS sequence"/>
</dbReference>
<name>A0ABR4IKX1_9EURO</name>
<feature type="region of interest" description="Disordered" evidence="5">
    <location>
        <begin position="1"/>
        <end position="99"/>
    </location>
</feature>
<dbReference type="PROSITE" id="PS50048">
    <property type="entry name" value="ZN2_CY6_FUNGAL_2"/>
    <property type="match status" value="1"/>
</dbReference>
<evidence type="ECO:0000256" key="4">
    <source>
        <dbReference type="ARBA" id="ARBA00023242"/>
    </source>
</evidence>
<keyword evidence="3" id="KW-0804">Transcription</keyword>
<evidence type="ECO:0000256" key="5">
    <source>
        <dbReference type="SAM" id="MobiDB-lite"/>
    </source>
</evidence>
<keyword evidence="4" id="KW-0539">Nucleus</keyword>